<reference evidence="3" key="1">
    <citation type="submission" date="2021-02" db="EMBL/GenBank/DDBJ databases">
        <title>First Annotated Genome of the Yellow-green Alga Tribonema minus.</title>
        <authorList>
            <person name="Mahan K.M."/>
        </authorList>
    </citation>
    <scope>NUCLEOTIDE SEQUENCE</scope>
    <source>
        <strain evidence="3">UTEX B ZZ1240</strain>
    </source>
</reference>
<feature type="transmembrane region" description="Helical" evidence="2">
    <location>
        <begin position="468"/>
        <end position="487"/>
    </location>
</feature>
<dbReference type="AlphaFoldDB" id="A0A835YME5"/>
<feature type="compositionally biased region" description="Low complexity" evidence="1">
    <location>
        <begin position="1142"/>
        <end position="1159"/>
    </location>
</feature>
<name>A0A835YME5_9STRA</name>
<evidence type="ECO:0000313" key="3">
    <source>
        <dbReference type="EMBL" id="KAG5177426.1"/>
    </source>
</evidence>
<feature type="transmembrane region" description="Helical" evidence="2">
    <location>
        <begin position="409"/>
        <end position="430"/>
    </location>
</feature>
<feature type="compositionally biased region" description="Gly residues" evidence="1">
    <location>
        <begin position="1119"/>
        <end position="1130"/>
    </location>
</feature>
<accession>A0A835YME5</accession>
<evidence type="ECO:0000313" key="4">
    <source>
        <dbReference type="Proteomes" id="UP000664859"/>
    </source>
</evidence>
<dbReference type="Proteomes" id="UP000664859">
    <property type="component" value="Unassembled WGS sequence"/>
</dbReference>
<feature type="region of interest" description="Disordered" evidence="1">
    <location>
        <begin position="134"/>
        <end position="170"/>
    </location>
</feature>
<evidence type="ECO:0000256" key="1">
    <source>
        <dbReference type="SAM" id="MobiDB-lite"/>
    </source>
</evidence>
<comment type="caution">
    <text evidence="3">The sequence shown here is derived from an EMBL/GenBank/DDBJ whole genome shotgun (WGS) entry which is preliminary data.</text>
</comment>
<evidence type="ECO:0000256" key="2">
    <source>
        <dbReference type="SAM" id="Phobius"/>
    </source>
</evidence>
<dbReference type="EMBL" id="JAFCMP010000525">
    <property type="protein sequence ID" value="KAG5177426.1"/>
    <property type="molecule type" value="Genomic_DNA"/>
</dbReference>
<keyword evidence="4" id="KW-1185">Reference proteome</keyword>
<feature type="transmembrane region" description="Helical" evidence="2">
    <location>
        <begin position="367"/>
        <end position="397"/>
    </location>
</feature>
<gene>
    <name evidence="3" type="ORF">JKP88DRAFT_274078</name>
</gene>
<organism evidence="3 4">
    <name type="scientific">Tribonema minus</name>
    <dbReference type="NCBI Taxonomy" id="303371"/>
    <lineage>
        <taxon>Eukaryota</taxon>
        <taxon>Sar</taxon>
        <taxon>Stramenopiles</taxon>
        <taxon>Ochrophyta</taxon>
        <taxon>PX clade</taxon>
        <taxon>Xanthophyceae</taxon>
        <taxon>Tribonematales</taxon>
        <taxon>Tribonemataceae</taxon>
        <taxon>Tribonema</taxon>
    </lineage>
</organism>
<proteinExistence type="predicted"/>
<feature type="region of interest" description="Disordered" evidence="1">
    <location>
        <begin position="1119"/>
        <end position="1163"/>
    </location>
</feature>
<keyword evidence="2" id="KW-0472">Membrane</keyword>
<keyword evidence="2" id="KW-0812">Transmembrane</keyword>
<feature type="transmembrane region" description="Helical" evidence="2">
    <location>
        <begin position="436"/>
        <end position="456"/>
    </location>
</feature>
<sequence>MSNISPVTCIRRKRASARRDAKAVKGGAAAGTWSLATAPSTPVADAGSASRAAAASAGTAGIHYGEDGDAGDGNGHIAFSAGEATVPEQQDASRAAGPAVESETLPAEQARCATGGAATSTAAAASNASAISTCAATPPASSGDHEHATARGSTEGGVPQTTQAVAPPPGAAAPAAAAAAVSGAGAATAAAASGASAAADGTCADGSAIGDIAVHNTEALPMTYRRPPRAADQLQAWARLPRVARWYALRDAMQALQPSDGGSGAAAVVSISSTDLRAYLGRMRCPTCRDALHAAAAPDLASGEIQLHDEVTLVRAAFGAGGATGTAGELWTLSLQATMGTRAVLRGVAAGRAPRTHRRLRHCAEKAFFGVVYAVTVLLVAWAAAYAPTLASIFFFFQNSMKPTVRARYVHTAAWLGTPPLAALAVSQHLGLGCAAAAAAIAAALAAGALSAAACGIPRADMPQAAEVLASALVVPPAAVALTAHLLDARRLLQAAAAAGCVGTAAFLLLWVPREWCDTAACAGLDREWMASAEEQTAISAAAPDACRPSGACCGGSTGASSGCSGGGCDSGSSCGGSASGGRNGAIGDSSGSGSEQLLLLLEAVERHNSHVRTAMAAAPEHTIGGSGASGCNLLVSRSSDTARTESWDRSQCLHDVLELLLHASAAVAAAAASGACDAARLAAWHDTAVHMWEAYRRFMRKALHNAFGPLLDQAHAPPQLALSANTRAAPDETALPAAAAAAAAARATAAPALRAADGGLASLLSSVVESPAALQSLAAAAAHEHCCCGAATPLDASWRRADNALRAVMRAHLQLLCGKLAHPESDGCGGGGGSGGGGSGSAAAEWVSAAKPAVTALVQVTSDWLLSLDDLKYEHDTAATDGCDPAAVRRMREMRGRLDEQWRDTDRAYAAAADDFMANLCDSETVAAARALLQWSGAAHEAARAPAALRADAARGSSSAHGAPRSAATAAAAAAAAGARNGPYATSAAAAMVAATTACGSGSDVSAQQAAASAAAAGSAGSVSLGQRGLAAVLLDEEQHRLTNALLFWSKAAFLLQRRMWDASELYHTLPASGSRPEATARNGAAAAQRVRQLVAAAALESFDASISTWIAANVSEGKGGGDGGGGAEEGSAQRSDVDDGSSSGVSSGSSSGTKSGSSSGGSACGATLKQRLCAASAAPGRVAKSVWRRCRGRAGQGPAKELHVTAEVSAQDAGRGSSAKAKADVVCSTTTVEAASGAAPLTAAPLVSDPPQQQH</sequence>
<feature type="region of interest" description="Disordered" evidence="1">
    <location>
        <begin position="86"/>
        <end position="107"/>
    </location>
</feature>
<keyword evidence="2" id="KW-1133">Transmembrane helix</keyword>
<protein>
    <submittedName>
        <fullName evidence="3">Uncharacterized protein</fullName>
    </submittedName>
</protein>